<sequence length="181" mass="18883">MSQTLRAVAATAQRLQSASTTFLPQRRLIVPNGVSEPTGQLLKDLETLASAAHSAADSVLCSSILAGHSSESDDFADVSVWLGPGSYGKGNEQTVLNKLGLDSKGGRVSSVDLSAQCIPVTVNMESSTPQMADLSAQLANLKDLHCFLMHPTSGSDVIYSLIGKHANGWGGLVGIGTWSDD</sequence>
<evidence type="ECO:0000313" key="2">
    <source>
        <dbReference type="Proteomes" id="UP001222325"/>
    </source>
</evidence>
<comment type="caution">
    <text evidence="1">The sequence shown here is derived from an EMBL/GenBank/DDBJ whole genome shotgun (WGS) entry which is preliminary data.</text>
</comment>
<evidence type="ECO:0000313" key="1">
    <source>
        <dbReference type="EMBL" id="KAJ7078911.1"/>
    </source>
</evidence>
<name>A0AAD6XL77_9AGAR</name>
<keyword evidence="2" id="KW-1185">Reference proteome</keyword>
<dbReference type="EMBL" id="JARJCN010000063">
    <property type="protein sequence ID" value="KAJ7078911.1"/>
    <property type="molecule type" value="Genomic_DNA"/>
</dbReference>
<reference evidence="1" key="1">
    <citation type="submission" date="2023-03" db="EMBL/GenBank/DDBJ databases">
        <title>Massive genome expansion in bonnet fungi (Mycena s.s.) driven by repeated elements and novel gene families across ecological guilds.</title>
        <authorList>
            <consortium name="Lawrence Berkeley National Laboratory"/>
            <person name="Harder C.B."/>
            <person name="Miyauchi S."/>
            <person name="Viragh M."/>
            <person name="Kuo A."/>
            <person name="Thoen E."/>
            <person name="Andreopoulos B."/>
            <person name="Lu D."/>
            <person name="Skrede I."/>
            <person name="Drula E."/>
            <person name="Henrissat B."/>
            <person name="Morin E."/>
            <person name="Kohler A."/>
            <person name="Barry K."/>
            <person name="LaButti K."/>
            <person name="Morin E."/>
            <person name="Salamov A."/>
            <person name="Lipzen A."/>
            <person name="Mereny Z."/>
            <person name="Hegedus B."/>
            <person name="Baldrian P."/>
            <person name="Stursova M."/>
            <person name="Weitz H."/>
            <person name="Taylor A."/>
            <person name="Grigoriev I.V."/>
            <person name="Nagy L.G."/>
            <person name="Martin F."/>
            <person name="Kauserud H."/>
        </authorList>
    </citation>
    <scope>NUCLEOTIDE SEQUENCE</scope>
    <source>
        <strain evidence="1">CBHHK173m</strain>
    </source>
</reference>
<protein>
    <submittedName>
        <fullName evidence="1">Uncharacterized protein</fullName>
    </submittedName>
</protein>
<organism evidence="1 2">
    <name type="scientific">Mycena belliarum</name>
    <dbReference type="NCBI Taxonomy" id="1033014"/>
    <lineage>
        <taxon>Eukaryota</taxon>
        <taxon>Fungi</taxon>
        <taxon>Dikarya</taxon>
        <taxon>Basidiomycota</taxon>
        <taxon>Agaricomycotina</taxon>
        <taxon>Agaricomycetes</taxon>
        <taxon>Agaricomycetidae</taxon>
        <taxon>Agaricales</taxon>
        <taxon>Marasmiineae</taxon>
        <taxon>Mycenaceae</taxon>
        <taxon>Mycena</taxon>
    </lineage>
</organism>
<accession>A0AAD6XL77</accession>
<proteinExistence type="predicted"/>
<gene>
    <name evidence="1" type="ORF">B0H15DRAFT_859706</name>
</gene>
<dbReference type="Proteomes" id="UP001222325">
    <property type="component" value="Unassembled WGS sequence"/>
</dbReference>
<dbReference type="AlphaFoldDB" id="A0AAD6XL77"/>